<dbReference type="OrthoDB" id="2110829at2759"/>
<proteinExistence type="predicted"/>
<feature type="region of interest" description="Disordered" evidence="1">
    <location>
        <begin position="220"/>
        <end position="254"/>
    </location>
</feature>
<dbReference type="VEuPathDB" id="FungiDB:SPPG_06464"/>
<protein>
    <submittedName>
        <fullName evidence="2">Uncharacterized protein</fullName>
    </submittedName>
</protein>
<evidence type="ECO:0000313" key="2">
    <source>
        <dbReference type="EMBL" id="KNC98050.1"/>
    </source>
</evidence>
<dbReference type="GeneID" id="27689762"/>
<feature type="non-terminal residue" evidence="2">
    <location>
        <position position="1"/>
    </location>
</feature>
<accession>A0A0L0H940</accession>
<feature type="region of interest" description="Disordered" evidence="1">
    <location>
        <begin position="170"/>
        <end position="204"/>
    </location>
</feature>
<dbReference type="Proteomes" id="UP000053201">
    <property type="component" value="Unassembled WGS sequence"/>
</dbReference>
<sequence>MAPTMSESKSFDDLRVHRVLFIEDLLTVPRVTLPQQMSPPKTAYKFGSPSFFFLRVRAAGIVVDTPTDAIHIDPQDSENSIFYIDDASGVIGFRIRPQLLYTSRGQRLKKGIHVDVLGQLMEGPNTIGAERWIDCHGFDVKEDPIMDIMRPLVTIKIYRQDYFSAIPSLGGSKVEDQDKAPSNPYAPAKPGIAPPIIPSKRPIEDDESGFQFATQWDVLEPAPRPTHPGSAAPPKLADIPREVNGAPANPKVNAEGDEEFMDDFMNSLSEDKDMGELLGAMDGQIGTDPLHADMEAFLRDKPGSTEKALIEQFSNFTPKQVQQAIQNLATAGMIYYMGDGYHLI</sequence>
<dbReference type="EMBL" id="KQ257461">
    <property type="protein sequence ID" value="KNC98050.1"/>
    <property type="molecule type" value="Genomic_DNA"/>
</dbReference>
<dbReference type="InParanoid" id="A0A0L0H940"/>
<dbReference type="RefSeq" id="XP_016606090.1">
    <property type="nucleotide sequence ID" value="XM_016754666.1"/>
</dbReference>
<gene>
    <name evidence="2" type="ORF">SPPG_06464</name>
</gene>
<keyword evidence="3" id="KW-1185">Reference proteome</keyword>
<organism evidence="2 3">
    <name type="scientific">Spizellomyces punctatus (strain DAOM BR117)</name>
    <dbReference type="NCBI Taxonomy" id="645134"/>
    <lineage>
        <taxon>Eukaryota</taxon>
        <taxon>Fungi</taxon>
        <taxon>Fungi incertae sedis</taxon>
        <taxon>Chytridiomycota</taxon>
        <taxon>Chytridiomycota incertae sedis</taxon>
        <taxon>Chytridiomycetes</taxon>
        <taxon>Spizellomycetales</taxon>
        <taxon>Spizellomycetaceae</taxon>
        <taxon>Spizellomyces</taxon>
    </lineage>
</organism>
<name>A0A0L0H940_SPIPD</name>
<dbReference type="AlphaFoldDB" id="A0A0L0H940"/>
<reference evidence="2 3" key="1">
    <citation type="submission" date="2009-08" db="EMBL/GenBank/DDBJ databases">
        <title>The Genome Sequence of Spizellomyces punctatus strain DAOM BR117.</title>
        <authorList>
            <consortium name="The Broad Institute Genome Sequencing Platform"/>
            <person name="Russ C."/>
            <person name="Cuomo C."/>
            <person name="Shea T."/>
            <person name="Young S.K."/>
            <person name="Zeng Q."/>
            <person name="Koehrsen M."/>
            <person name="Haas B."/>
            <person name="Borodovsky M."/>
            <person name="Guigo R."/>
            <person name="Alvarado L."/>
            <person name="Berlin A."/>
            <person name="Bochicchio J."/>
            <person name="Borenstein D."/>
            <person name="Chapman S."/>
            <person name="Chen Z."/>
            <person name="Engels R."/>
            <person name="Freedman E."/>
            <person name="Gellesch M."/>
            <person name="Goldberg J."/>
            <person name="Griggs A."/>
            <person name="Gujja S."/>
            <person name="Heiman D."/>
            <person name="Hepburn T."/>
            <person name="Howarth C."/>
            <person name="Jen D."/>
            <person name="Larson L."/>
            <person name="Lewis B."/>
            <person name="Mehta T."/>
            <person name="Park D."/>
            <person name="Pearson M."/>
            <person name="Roberts A."/>
            <person name="Saif S."/>
            <person name="Shenoy N."/>
            <person name="Sisk P."/>
            <person name="Stolte C."/>
            <person name="Sykes S."/>
            <person name="Thomson T."/>
            <person name="Walk T."/>
            <person name="White J."/>
            <person name="Yandava C."/>
            <person name="Burger G."/>
            <person name="Gray M.W."/>
            <person name="Holland P.W.H."/>
            <person name="King N."/>
            <person name="Lang F.B.F."/>
            <person name="Roger A.J."/>
            <person name="Ruiz-Trillo I."/>
            <person name="Lander E."/>
            <person name="Nusbaum C."/>
        </authorList>
    </citation>
    <scope>NUCLEOTIDE SEQUENCE [LARGE SCALE GENOMIC DNA]</scope>
    <source>
        <strain evidence="2 3">DAOM BR117</strain>
    </source>
</reference>
<evidence type="ECO:0000313" key="3">
    <source>
        <dbReference type="Proteomes" id="UP000053201"/>
    </source>
</evidence>
<evidence type="ECO:0000256" key="1">
    <source>
        <dbReference type="SAM" id="MobiDB-lite"/>
    </source>
</evidence>